<dbReference type="PANTHER" id="PTHR11910">
    <property type="entry name" value="ATP SYNTHASE DELTA CHAIN"/>
    <property type="match status" value="1"/>
</dbReference>
<evidence type="ECO:0000256" key="3">
    <source>
        <dbReference type="ARBA" id="ARBA00022781"/>
    </source>
</evidence>
<dbReference type="NCBIfam" id="NF004404">
    <property type="entry name" value="PRK05758.2-5"/>
    <property type="match status" value="1"/>
</dbReference>
<proteinExistence type="inferred from homology"/>
<name>A0A1H6K9J6_9GAMM</name>
<dbReference type="Proteomes" id="UP000199371">
    <property type="component" value="Unassembled WGS sequence"/>
</dbReference>
<keyword evidence="3 8" id="KW-0375">Hydrogen ion transport</keyword>
<keyword evidence="7 8" id="KW-0066">ATP synthesis</keyword>
<comment type="function">
    <text evidence="8">F(1)F(0) ATP synthase produces ATP from ADP in the presence of a proton or sodium gradient. F-type ATPases consist of two structural domains, F(1) containing the extramembraneous catalytic core and F(0) containing the membrane proton channel, linked together by a central stalk and a peripheral stalk. During catalysis, ATP synthesis in the catalytic domain of F(1) is coupled via a rotary mechanism of the central stalk subunits to proton translocation.</text>
</comment>
<dbReference type="AlphaFoldDB" id="A0A1H6K9J6"/>
<dbReference type="InterPro" id="IPR000711">
    <property type="entry name" value="ATPase_OSCP/dsu"/>
</dbReference>
<accession>A0A1H6K9J6</accession>
<evidence type="ECO:0000256" key="4">
    <source>
        <dbReference type="ARBA" id="ARBA00023065"/>
    </source>
</evidence>
<evidence type="ECO:0000256" key="7">
    <source>
        <dbReference type="ARBA" id="ARBA00023310"/>
    </source>
</evidence>
<keyword evidence="8" id="KW-1003">Cell membrane</keyword>
<evidence type="ECO:0000256" key="1">
    <source>
        <dbReference type="ARBA" id="ARBA00004370"/>
    </source>
</evidence>
<keyword evidence="5 8" id="KW-0472">Membrane</keyword>
<dbReference type="SUPFAM" id="SSF47928">
    <property type="entry name" value="N-terminal domain of the delta subunit of the F1F0-ATP synthase"/>
    <property type="match status" value="1"/>
</dbReference>
<dbReference type="GO" id="GO:0005886">
    <property type="term" value="C:plasma membrane"/>
    <property type="evidence" value="ECO:0007669"/>
    <property type="project" value="UniProtKB-SubCell"/>
</dbReference>
<keyword evidence="6 8" id="KW-0139">CF(1)</keyword>
<dbReference type="NCBIfam" id="TIGR01145">
    <property type="entry name" value="ATP_synt_delta"/>
    <property type="match status" value="1"/>
</dbReference>
<evidence type="ECO:0000256" key="2">
    <source>
        <dbReference type="ARBA" id="ARBA00022448"/>
    </source>
</evidence>
<sequence length="177" mass="18999">MSDLTNIARPYAKAAFDFAVEQKALDAWLQMLAFAAEVAKNDQVGAYLGANGAADKQAGLFIQVCGEQLNEHGQNFIKVMAENHRLLALPEVLAAFIALKAEFEKEIDVTVVSATKLNKAQQDKLAAALSQRLARKVKLNCSEDPAVVGGMLIKAGDMVIDGSIRGKLDRLATALQS</sequence>
<comment type="similarity">
    <text evidence="8">Belongs to the ATPase delta chain family.</text>
</comment>
<protein>
    <recommendedName>
        <fullName evidence="8">ATP synthase subunit delta</fullName>
    </recommendedName>
    <alternativeName>
        <fullName evidence="8">ATP synthase F(1) sector subunit delta</fullName>
    </alternativeName>
    <alternativeName>
        <fullName evidence="8">F-type ATPase subunit delta</fullName>
        <shortName evidence="8">F-ATPase subunit delta</shortName>
    </alternativeName>
</protein>
<comment type="function">
    <text evidence="8">This protein is part of the stalk that links CF(0) to CF(1). It either transmits conformational changes from CF(0) to CF(1) or is implicated in proton conduction.</text>
</comment>
<evidence type="ECO:0000313" key="9">
    <source>
        <dbReference type="EMBL" id="SEH68165.1"/>
    </source>
</evidence>
<evidence type="ECO:0000256" key="8">
    <source>
        <dbReference type="HAMAP-Rule" id="MF_01416"/>
    </source>
</evidence>
<keyword evidence="4 8" id="KW-0406">Ion transport</keyword>
<dbReference type="GO" id="GO:0045259">
    <property type="term" value="C:proton-transporting ATP synthase complex"/>
    <property type="evidence" value="ECO:0007669"/>
    <property type="project" value="UniProtKB-KW"/>
</dbReference>
<dbReference type="Pfam" id="PF00213">
    <property type="entry name" value="OSCP"/>
    <property type="match status" value="1"/>
</dbReference>
<dbReference type="GO" id="GO:0046933">
    <property type="term" value="F:proton-transporting ATP synthase activity, rotational mechanism"/>
    <property type="evidence" value="ECO:0007669"/>
    <property type="project" value="UniProtKB-UniRule"/>
</dbReference>
<dbReference type="RefSeq" id="WP_092790587.1">
    <property type="nucleotide sequence ID" value="NZ_FNXF01000002.1"/>
</dbReference>
<dbReference type="STRING" id="173990.SAMN05660691_00872"/>
<organism evidence="9 10">
    <name type="scientific">Rheinheimera pacifica</name>
    <dbReference type="NCBI Taxonomy" id="173990"/>
    <lineage>
        <taxon>Bacteria</taxon>
        <taxon>Pseudomonadati</taxon>
        <taxon>Pseudomonadota</taxon>
        <taxon>Gammaproteobacteria</taxon>
        <taxon>Chromatiales</taxon>
        <taxon>Chromatiaceae</taxon>
        <taxon>Rheinheimera</taxon>
    </lineage>
</organism>
<dbReference type="PRINTS" id="PR00125">
    <property type="entry name" value="ATPASEDELTA"/>
</dbReference>
<evidence type="ECO:0000256" key="5">
    <source>
        <dbReference type="ARBA" id="ARBA00023136"/>
    </source>
</evidence>
<comment type="subcellular location">
    <subcellularLocation>
        <location evidence="8">Cell membrane</location>
        <topology evidence="8">Peripheral membrane protein</topology>
    </subcellularLocation>
    <subcellularLocation>
        <location evidence="1">Membrane</location>
    </subcellularLocation>
</comment>
<dbReference type="InterPro" id="IPR026015">
    <property type="entry name" value="ATP_synth_OSCP/delta_N_sf"/>
</dbReference>
<dbReference type="Gene3D" id="1.10.520.20">
    <property type="entry name" value="N-terminal domain of the delta subunit of the F1F0-ATP synthase"/>
    <property type="match status" value="1"/>
</dbReference>
<evidence type="ECO:0000313" key="10">
    <source>
        <dbReference type="Proteomes" id="UP000199371"/>
    </source>
</evidence>
<dbReference type="HAMAP" id="MF_01416">
    <property type="entry name" value="ATP_synth_delta_bact"/>
    <property type="match status" value="1"/>
</dbReference>
<dbReference type="NCBIfam" id="NF004402">
    <property type="entry name" value="PRK05758.2-2"/>
    <property type="match status" value="1"/>
</dbReference>
<reference evidence="10" key="1">
    <citation type="submission" date="2016-10" db="EMBL/GenBank/DDBJ databases">
        <authorList>
            <person name="Varghese N."/>
            <person name="Submissions S."/>
        </authorList>
    </citation>
    <scope>NUCLEOTIDE SEQUENCE [LARGE SCALE GENOMIC DNA]</scope>
    <source>
        <strain evidence="10">DSM 17616</strain>
    </source>
</reference>
<dbReference type="EMBL" id="FNXF01000002">
    <property type="protein sequence ID" value="SEH68165.1"/>
    <property type="molecule type" value="Genomic_DNA"/>
</dbReference>
<gene>
    <name evidence="8" type="primary">atpH</name>
    <name evidence="9" type="ORF">SAMN05660691_00872</name>
</gene>
<keyword evidence="2 8" id="KW-0813">Transport</keyword>
<keyword evidence="10" id="KW-1185">Reference proteome</keyword>
<evidence type="ECO:0000256" key="6">
    <source>
        <dbReference type="ARBA" id="ARBA00023196"/>
    </source>
</evidence>
<dbReference type="OrthoDB" id="9816221at2"/>